<protein>
    <submittedName>
        <fullName evidence="3">AsmA family protein</fullName>
    </submittedName>
</protein>
<keyword evidence="4" id="KW-1185">Reference proteome</keyword>
<comment type="caution">
    <text evidence="3">The sequence shown here is derived from an EMBL/GenBank/DDBJ whole genome shotgun (WGS) entry which is preliminary data.</text>
</comment>
<dbReference type="PANTHER" id="PTHR30441:SF4">
    <property type="entry name" value="PROTEIN ASMA"/>
    <property type="match status" value="1"/>
</dbReference>
<reference evidence="3 4" key="1">
    <citation type="submission" date="2022-04" db="EMBL/GenBank/DDBJ databases">
        <authorList>
            <person name="Ye Y.-Q."/>
            <person name="Du Z.-J."/>
        </authorList>
    </citation>
    <scope>NUCLEOTIDE SEQUENCE [LARGE SCALE GENOMIC DNA]</scope>
    <source>
        <strain evidence="3 4">A6E488</strain>
    </source>
</reference>
<evidence type="ECO:0000259" key="2">
    <source>
        <dbReference type="Pfam" id="PF05170"/>
    </source>
</evidence>
<dbReference type="Proteomes" id="UP001320898">
    <property type="component" value="Unassembled WGS sequence"/>
</dbReference>
<dbReference type="GO" id="GO:0005886">
    <property type="term" value="C:plasma membrane"/>
    <property type="evidence" value="ECO:0007669"/>
    <property type="project" value="TreeGrafter"/>
</dbReference>
<dbReference type="RefSeq" id="WP_261617009.1">
    <property type="nucleotide sequence ID" value="NZ_JALIDZ010000007.1"/>
</dbReference>
<feature type="region of interest" description="Disordered" evidence="1">
    <location>
        <begin position="594"/>
        <end position="622"/>
    </location>
</feature>
<accession>A0AAW5R0F0</accession>
<dbReference type="EMBL" id="JALIDZ010000007">
    <property type="protein sequence ID" value="MCT8973443.1"/>
    <property type="molecule type" value="Genomic_DNA"/>
</dbReference>
<feature type="compositionally biased region" description="Low complexity" evidence="1">
    <location>
        <begin position="601"/>
        <end position="622"/>
    </location>
</feature>
<evidence type="ECO:0000313" key="4">
    <source>
        <dbReference type="Proteomes" id="UP001320898"/>
    </source>
</evidence>
<dbReference type="InterPro" id="IPR052894">
    <property type="entry name" value="AsmA-related"/>
</dbReference>
<organism evidence="3 4">
    <name type="scientific">Microbaculum marinisediminis</name>
    <dbReference type="NCBI Taxonomy" id="2931392"/>
    <lineage>
        <taxon>Bacteria</taxon>
        <taxon>Pseudomonadati</taxon>
        <taxon>Pseudomonadota</taxon>
        <taxon>Alphaproteobacteria</taxon>
        <taxon>Hyphomicrobiales</taxon>
        <taxon>Tepidamorphaceae</taxon>
        <taxon>Microbaculum</taxon>
    </lineage>
</organism>
<evidence type="ECO:0000313" key="3">
    <source>
        <dbReference type="EMBL" id="MCT8973443.1"/>
    </source>
</evidence>
<dbReference type="PANTHER" id="PTHR30441">
    <property type="entry name" value="DUF748 DOMAIN-CONTAINING PROTEIN"/>
    <property type="match status" value="1"/>
</dbReference>
<sequence length="890" mass="91065">MIGLVLLLAIVAFLFGTVGLFAPLRAAAIEKLLSASLGAPVTIEGPVTFDWGSTLVVSGSKIRVERPEGAPAGEVDTIAKGAIGLGLDALLGGTLNLRALRLHGVSLARNSTLVGFDPDAPSDVSISDRWFGLVPGAVRLAKTADIAVSDVSYHYLNPVSGWDFDIALATFATARGEPGTPSTITASGTVNGAPVKADVEVRPLVAGNRSLGDGFTLTVTGPGGSISIRSIVPGNVTASLRKTAVSADVTSIGDLLDTLKIARTVEGTATLAGSIDTSAGVSALRDLKATLALADGPTFEARGTIDNLEERKGFDVIVEAEWPQDATGGVDEAGLLSFEVHAITGRLTGDLSALAMQDGWITTNLFADAIPRLGPISAGAIRRDKAGRLSVEGLHVLAGPADAPTFDLSGRIGDLLQLADFNLSGDIAIPTAELLGIAAADPAALGKLTGAFAVSDASGAAGVDRLTASLAGSSLATASLELSADQSRPTQTGRFALTLDVPDYVPLAKAIGLSPEAVGAIAFKGQIALSDDSGDIDGNLHFGKTALTGDLSVKPEDGRPLIGGDISTPTLHVADVWRLVGIGTAFQQLRKDNKAHTEPAGGPDNTPANTPGNTPATGATGARPRFDVAVNAGKIQGASGDAVSSVSGRLLYDEGLVTAKSFALRFDDGHFGFDGHMKVREPSRPFSATGRIDGWPVGKALQELEIDLPIEGLLEAAFDVSSSGSSVQTAIREARGGVTIRLADGTIANRLIDLSGLVLPSWLFAPSAKTGMSRIDCFSAKVDFNPGLATLKSGVIETDDVIVTATGPIDFKDDTIDIEAKPRARVDNLIPIVSPFAIRGPLSAPKVVIEGGGVAGRAIAETLALPLNTLGTLLGVDRADPKSHSSSGAC</sequence>
<dbReference type="InterPro" id="IPR007844">
    <property type="entry name" value="AsmA"/>
</dbReference>
<dbReference type="GO" id="GO:0090313">
    <property type="term" value="P:regulation of protein targeting to membrane"/>
    <property type="evidence" value="ECO:0007669"/>
    <property type="project" value="TreeGrafter"/>
</dbReference>
<name>A0AAW5R0F0_9HYPH</name>
<dbReference type="Pfam" id="PF05170">
    <property type="entry name" value="AsmA"/>
    <property type="match status" value="1"/>
</dbReference>
<gene>
    <name evidence="3" type="ORF">MUB46_16395</name>
</gene>
<proteinExistence type="predicted"/>
<dbReference type="AlphaFoldDB" id="A0AAW5R0F0"/>
<evidence type="ECO:0000256" key="1">
    <source>
        <dbReference type="SAM" id="MobiDB-lite"/>
    </source>
</evidence>
<feature type="domain" description="AsmA" evidence="2">
    <location>
        <begin position="532"/>
        <end position="791"/>
    </location>
</feature>